<feature type="transmembrane region" description="Helical" evidence="7">
    <location>
        <begin position="281"/>
        <end position="302"/>
    </location>
</feature>
<evidence type="ECO:0000256" key="4">
    <source>
        <dbReference type="ARBA" id="ARBA00022970"/>
    </source>
</evidence>
<dbReference type="EMBL" id="JACMSC010000001">
    <property type="protein sequence ID" value="KAG6538848.1"/>
    <property type="molecule type" value="Genomic_DNA"/>
</dbReference>
<evidence type="ECO:0000259" key="8">
    <source>
        <dbReference type="Pfam" id="PF01490"/>
    </source>
</evidence>
<name>A0A8J5LX24_ZINOF</name>
<organism evidence="9 10">
    <name type="scientific">Zingiber officinale</name>
    <name type="common">Ginger</name>
    <name type="synonym">Amomum zingiber</name>
    <dbReference type="NCBI Taxonomy" id="94328"/>
    <lineage>
        <taxon>Eukaryota</taxon>
        <taxon>Viridiplantae</taxon>
        <taxon>Streptophyta</taxon>
        <taxon>Embryophyta</taxon>
        <taxon>Tracheophyta</taxon>
        <taxon>Spermatophyta</taxon>
        <taxon>Magnoliopsida</taxon>
        <taxon>Liliopsida</taxon>
        <taxon>Zingiberales</taxon>
        <taxon>Zingiberaceae</taxon>
        <taxon>Zingiber</taxon>
    </lineage>
</organism>
<dbReference type="GO" id="GO:0006865">
    <property type="term" value="P:amino acid transport"/>
    <property type="evidence" value="ECO:0007669"/>
    <property type="project" value="UniProtKB-KW"/>
</dbReference>
<accession>A0A8J5LX24</accession>
<comment type="subcellular location">
    <subcellularLocation>
        <location evidence="1">Membrane</location>
    </subcellularLocation>
</comment>
<feature type="transmembrane region" description="Helical" evidence="7">
    <location>
        <begin position="59"/>
        <end position="79"/>
    </location>
</feature>
<keyword evidence="6 7" id="KW-0472">Membrane</keyword>
<evidence type="ECO:0000313" key="10">
    <source>
        <dbReference type="Proteomes" id="UP000734854"/>
    </source>
</evidence>
<evidence type="ECO:0000256" key="1">
    <source>
        <dbReference type="ARBA" id="ARBA00004370"/>
    </source>
</evidence>
<proteinExistence type="predicted"/>
<evidence type="ECO:0000256" key="3">
    <source>
        <dbReference type="ARBA" id="ARBA00022692"/>
    </source>
</evidence>
<evidence type="ECO:0000313" key="9">
    <source>
        <dbReference type="EMBL" id="KAG6538848.1"/>
    </source>
</evidence>
<dbReference type="GO" id="GO:0016020">
    <property type="term" value="C:membrane"/>
    <property type="evidence" value="ECO:0007669"/>
    <property type="project" value="UniProtKB-SubCell"/>
</dbReference>
<feature type="domain" description="Amino acid transporter transmembrane" evidence="8">
    <location>
        <begin position="190"/>
        <end position="304"/>
    </location>
</feature>
<keyword evidence="2" id="KW-0813">Transport</keyword>
<dbReference type="PANTHER" id="PTHR48017">
    <property type="entry name" value="OS05G0424000 PROTEIN-RELATED"/>
    <property type="match status" value="1"/>
</dbReference>
<gene>
    <name evidence="9" type="ORF">ZIOFF_003999</name>
</gene>
<comment type="caution">
    <text evidence="9">The sequence shown here is derived from an EMBL/GenBank/DDBJ whole genome shotgun (WGS) entry which is preliminary data.</text>
</comment>
<evidence type="ECO:0000256" key="6">
    <source>
        <dbReference type="ARBA" id="ARBA00023136"/>
    </source>
</evidence>
<evidence type="ECO:0000256" key="2">
    <source>
        <dbReference type="ARBA" id="ARBA00022448"/>
    </source>
</evidence>
<dbReference type="InterPro" id="IPR013057">
    <property type="entry name" value="AA_transpt_TM"/>
</dbReference>
<dbReference type="Pfam" id="PF01490">
    <property type="entry name" value="Aa_trans"/>
    <property type="match status" value="2"/>
</dbReference>
<sequence length="502" mass="55008">MEIDIPVTAAARRDMEANREEALDDDGLPRRTGELKQLLQVRCILHACVIHVEQFTGTVWTASAHIITAVIGSGVLSLAWAMAQLGWAAGSVSLVLFSVITLYTSSLLADCYRTGDPCNGTRNYTYMAAVKSNLGPLSSRIATIGKAAKQIAVFPPASSWLDSAWSKSLCLSAKSVISGEIGETSITGTVVGVDVTAAEKIWKSFQALGNIAFAYSYSLILIEIQDTLRSPAENKVMKRATVVGVAVTTVFYILCGCLGYVAFGNKAPGNMLTGFGFYEPFWLIDIANICIVVHLLGAYQAILSLPLSLLTLELEFIFFLDTLPPSCSVGVQPATVCSNRTTDRPVVSQLKPTESRASHCDQQSPWLQRQRFQTGMEDWLRDHEHDSGHHHALLQRSARVPGSAGVLAAHGLLSDRDVHRSERCREVFHRVGVLEMLELRVLPHLCDRGLCFHSRRDSIIKALLSIPYEILSSIIKERLGKRACIRFAAVGLLEDFFMSRTA</sequence>
<keyword evidence="4" id="KW-0029">Amino-acid transport</keyword>
<protein>
    <recommendedName>
        <fullName evidence="8">Amino acid transporter transmembrane domain-containing protein</fullName>
    </recommendedName>
</protein>
<dbReference type="Proteomes" id="UP000734854">
    <property type="component" value="Unassembled WGS sequence"/>
</dbReference>
<feature type="transmembrane region" description="Helical" evidence="7">
    <location>
        <begin position="85"/>
        <end position="103"/>
    </location>
</feature>
<keyword evidence="5 7" id="KW-1133">Transmembrane helix</keyword>
<feature type="domain" description="Amino acid transporter transmembrane" evidence="8">
    <location>
        <begin position="56"/>
        <end position="139"/>
    </location>
</feature>
<keyword evidence="10" id="KW-1185">Reference proteome</keyword>
<reference evidence="9 10" key="1">
    <citation type="submission" date="2020-08" db="EMBL/GenBank/DDBJ databases">
        <title>Plant Genome Project.</title>
        <authorList>
            <person name="Zhang R.-G."/>
        </authorList>
    </citation>
    <scope>NUCLEOTIDE SEQUENCE [LARGE SCALE GENOMIC DNA]</scope>
    <source>
        <tissue evidence="9">Rhizome</tissue>
    </source>
</reference>
<dbReference type="AlphaFoldDB" id="A0A8J5LX24"/>
<evidence type="ECO:0000256" key="7">
    <source>
        <dbReference type="SAM" id="Phobius"/>
    </source>
</evidence>
<keyword evidence="3 7" id="KW-0812">Transmembrane</keyword>
<evidence type="ECO:0000256" key="5">
    <source>
        <dbReference type="ARBA" id="ARBA00022989"/>
    </source>
</evidence>
<feature type="transmembrane region" description="Helical" evidence="7">
    <location>
        <begin position="240"/>
        <end position="261"/>
    </location>
</feature>